<evidence type="ECO:0000313" key="2">
    <source>
        <dbReference type="EMBL" id="MEJ1092843.1"/>
    </source>
</evidence>
<dbReference type="Proteomes" id="UP001366085">
    <property type="component" value="Unassembled WGS sequence"/>
</dbReference>
<organism evidence="2 3">
    <name type="scientific">Microbacterium istanbulense</name>
    <dbReference type="NCBI Taxonomy" id="3122049"/>
    <lineage>
        <taxon>Bacteria</taxon>
        <taxon>Bacillati</taxon>
        <taxon>Actinomycetota</taxon>
        <taxon>Actinomycetes</taxon>
        <taxon>Micrococcales</taxon>
        <taxon>Microbacteriaceae</taxon>
        <taxon>Microbacterium</taxon>
    </lineage>
</organism>
<dbReference type="InterPro" id="IPR016181">
    <property type="entry name" value="Acyl_CoA_acyltransferase"/>
</dbReference>
<gene>
    <name evidence="2" type="ORF">WDU93_14235</name>
</gene>
<proteinExistence type="predicted"/>
<accession>A0ABU8LNN1</accession>
<dbReference type="CDD" id="cd04301">
    <property type="entry name" value="NAT_SF"/>
    <property type="match status" value="1"/>
</dbReference>
<reference evidence="2 3" key="1">
    <citation type="submission" date="2024-02" db="EMBL/GenBank/DDBJ databases">
        <authorList>
            <person name="Saticioglu I.B."/>
        </authorList>
    </citation>
    <scope>NUCLEOTIDE SEQUENCE [LARGE SCALE GENOMIC DNA]</scope>
    <source>
        <strain evidence="2 3">Mu-43</strain>
    </source>
</reference>
<evidence type="ECO:0000259" key="1">
    <source>
        <dbReference type="PROSITE" id="PS51186"/>
    </source>
</evidence>
<sequence length="365" mass="40039">MTTISLPAGAMLRPLELPARADPAPSPLIREYAAARNQSILESTGRDDDALSAEALLPMLFSTPDCERLRWAVLVDDQVIGCCSIDLLRDEDGQTARATVAVLDSHAGRGIGSAAFAHLESVARAAGIRKILTWAEHHDDGTGRESLTPPTGFGSVPSDRSARFLVRHGFTLEQVERVSALTWDAQTLAHLDALYVDAAAHAADYRIVQWGAPTPPEHADGFAWLKSRMSTDAPDADLGSPEEVWDAIRVAQQEERVLIRGWSMQITAAQHTRTGELCAFNELAIGTDPREATHQWDTLVLREHRGHRLGMLVKTAGLRSWHARHPASSRVVTYNAEENRPMLSINEAIGFTPVAYEGAWKKELR</sequence>
<dbReference type="Gene3D" id="3.40.630.30">
    <property type="match status" value="1"/>
</dbReference>
<dbReference type="InterPro" id="IPR000182">
    <property type="entry name" value="GNAT_dom"/>
</dbReference>
<keyword evidence="3" id="KW-1185">Reference proteome</keyword>
<dbReference type="RefSeq" id="WP_337321810.1">
    <property type="nucleotide sequence ID" value="NZ_JBBDGN010000018.1"/>
</dbReference>
<comment type="caution">
    <text evidence="2">The sequence shown here is derived from an EMBL/GenBank/DDBJ whole genome shotgun (WGS) entry which is preliminary data.</text>
</comment>
<dbReference type="Pfam" id="PF00583">
    <property type="entry name" value="Acetyltransf_1"/>
    <property type="match status" value="1"/>
</dbReference>
<dbReference type="PROSITE" id="PS51186">
    <property type="entry name" value="GNAT"/>
    <property type="match status" value="1"/>
</dbReference>
<evidence type="ECO:0000313" key="3">
    <source>
        <dbReference type="Proteomes" id="UP001366085"/>
    </source>
</evidence>
<dbReference type="SUPFAM" id="SSF55729">
    <property type="entry name" value="Acyl-CoA N-acyltransferases (Nat)"/>
    <property type="match status" value="2"/>
</dbReference>
<feature type="domain" description="N-acetyltransferase" evidence="1">
    <location>
        <begin position="27"/>
        <end position="189"/>
    </location>
</feature>
<dbReference type="EMBL" id="JBBDGN010000018">
    <property type="protein sequence ID" value="MEJ1092843.1"/>
    <property type="molecule type" value="Genomic_DNA"/>
</dbReference>
<protein>
    <submittedName>
        <fullName evidence="2">GNAT family N-acetyltransferase</fullName>
    </submittedName>
</protein>
<name>A0ABU8LNN1_9MICO</name>